<reference evidence="8 9" key="1">
    <citation type="submission" date="2024-11" db="EMBL/GenBank/DDBJ databases">
        <authorList>
            <person name="Heng Y.C."/>
            <person name="Lim A.C.H."/>
            <person name="Lee J.K.Y."/>
            <person name="Kittelmann S."/>
        </authorList>
    </citation>
    <scope>NUCLEOTIDE SEQUENCE [LARGE SCALE GENOMIC DNA]</scope>
    <source>
        <strain evidence="8 9">WILCCON 0269</strain>
    </source>
</reference>
<keyword evidence="2" id="KW-0963">Cytoplasm</keyword>
<organism evidence="8 9">
    <name type="scientific">Candidatus Clostridium eludens</name>
    <dbReference type="NCBI Taxonomy" id="3381663"/>
    <lineage>
        <taxon>Bacteria</taxon>
        <taxon>Bacillati</taxon>
        <taxon>Bacillota</taxon>
        <taxon>Clostridia</taxon>
        <taxon>Eubacteriales</taxon>
        <taxon>Clostridiaceae</taxon>
        <taxon>Clostridium</taxon>
    </lineage>
</organism>
<evidence type="ECO:0000313" key="9">
    <source>
        <dbReference type="Proteomes" id="UP001623660"/>
    </source>
</evidence>
<dbReference type="Pfam" id="PF05400">
    <property type="entry name" value="FliT"/>
    <property type="match status" value="1"/>
</dbReference>
<keyword evidence="4" id="KW-0143">Chaperone</keyword>
<keyword evidence="9" id="KW-1185">Reference proteome</keyword>
<evidence type="ECO:0000256" key="1">
    <source>
        <dbReference type="ARBA" id="ARBA00004514"/>
    </source>
</evidence>
<evidence type="ECO:0000256" key="7">
    <source>
        <dbReference type="ARBA" id="ARBA00093797"/>
    </source>
</evidence>
<evidence type="ECO:0000256" key="6">
    <source>
        <dbReference type="ARBA" id="ARBA00093785"/>
    </source>
</evidence>
<dbReference type="EMBL" id="JBJHZX010000025">
    <property type="protein sequence ID" value="MFL0197094.1"/>
    <property type="molecule type" value="Genomic_DNA"/>
</dbReference>
<keyword evidence="3" id="KW-1005">Bacterial flagellum biogenesis</keyword>
<proteinExistence type="inferred from homology"/>
<dbReference type="Proteomes" id="UP001623660">
    <property type="component" value="Unassembled WGS sequence"/>
</dbReference>
<accession>A0ABW8SPJ2</accession>
<comment type="subcellular location">
    <subcellularLocation>
        <location evidence="1">Cytoplasm</location>
        <location evidence="1">Cytosol</location>
    </subcellularLocation>
</comment>
<name>A0ABW8SPJ2_9CLOT</name>
<protein>
    <recommendedName>
        <fullName evidence="7">Flagellar protein FliT</fullName>
    </recommendedName>
</protein>
<evidence type="ECO:0000256" key="2">
    <source>
        <dbReference type="ARBA" id="ARBA00022490"/>
    </source>
</evidence>
<evidence type="ECO:0000256" key="5">
    <source>
        <dbReference type="ARBA" id="ARBA00093765"/>
    </source>
</evidence>
<evidence type="ECO:0000256" key="4">
    <source>
        <dbReference type="ARBA" id="ARBA00023186"/>
    </source>
</evidence>
<comment type="similarity">
    <text evidence="6">Belongs to the bacillales FliT family.</text>
</comment>
<gene>
    <name evidence="8" type="ORF">ACJDU8_16230</name>
</gene>
<evidence type="ECO:0000313" key="8">
    <source>
        <dbReference type="EMBL" id="MFL0197094.1"/>
    </source>
</evidence>
<sequence length="114" mass="13364">MEENLKSVLIKYRDCTLEIMKLLEKNDIDSVDDLVRKRQNVLDEAMGIKCSKEETKLVNEELKLQQLQDQVNVLIFKRLKEIKDAMQKNSDNRHANIAYRGVNGNMPRIFSKKI</sequence>
<comment type="function">
    <text evidence="5">May act as an export chaperone for the filament capping protein FliD.</text>
</comment>
<dbReference type="RefSeq" id="WP_406793200.1">
    <property type="nucleotide sequence ID" value="NZ_JBJHZX010000025.1"/>
</dbReference>
<dbReference type="InterPro" id="IPR008622">
    <property type="entry name" value="FliT"/>
</dbReference>
<comment type="caution">
    <text evidence="8">The sequence shown here is derived from an EMBL/GenBank/DDBJ whole genome shotgun (WGS) entry which is preliminary data.</text>
</comment>
<evidence type="ECO:0000256" key="3">
    <source>
        <dbReference type="ARBA" id="ARBA00022795"/>
    </source>
</evidence>